<dbReference type="PANTHER" id="PTHR35585">
    <property type="entry name" value="HHE DOMAIN PROTEIN (AFU_ORTHOLOGUE AFUA_4G00730)"/>
    <property type="match status" value="1"/>
</dbReference>
<proteinExistence type="predicted"/>
<comment type="caution">
    <text evidence="2">The sequence shown here is derived from an EMBL/GenBank/DDBJ whole genome shotgun (WGS) entry which is preliminary data.</text>
</comment>
<dbReference type="RefSeq" id="WP_188783998.1">
    <property type="nucleotide sequence ID" value="NZ_BMNI01000004.1"/>
</dbReference>
<name>A0ABQ2NA75_9ACTN</name>
<reference evidence="3" key="1">
    <citation type="journal article" date="2019" name="Int. J. Syst. Evol. Microbiol.">
        <title>The Global Catalogue of Microorganisms (GCM) 10K type strain sequencing project: providing services to taxonomists for standard genome sequencing and annotation.</title>
        <authorList>
            <consortium name="The Broad Institute Genomics Platform"/>
            <consortium name="The Broad Institute Genome Sequencing Center for Infectious Disease"/>
            <person name="Wu L."/>
            <person name="Ma J."/>
        </authorList>
    </citation>
    <scope>NUCLEOTIDE SEQUENCE [LARGE SCALE GENOMIC DNA]</scope>
    <source>
        <strain evidence="3">CGMCC 4.7371</strain>
    </source>
</reference>
<evidence type="ECO:0000313" key="2">
    <source>
        <dbReference type="EMBL" id="GGO90235.1"/>
    </source>
</evidence>
<dbReference type="Proteomes" id="UP000655410">
    <property type="component" value="Unassembled WGS sequence"/>
</dbReference>
<evidence type="ECO:0000259" key="1">
    <source>
        <dbReference type="Pfam" id="PF01814"/>
    </source>
</evidence>
<gene>
    <name evidence="2" type="ORF">GCM10011584_21580</name>
</gene>
<protein>
    <submittedName>
        <fullName evidence="2">Hemerythrin</fullName>
    </submittedName>
</protein>
<evidence type="ECO:0000313" key="3">
    <source>
        <dbReference type="Proteomes" id="UP000655410"/>
    </source>
</evidence>
<dbReference type="PANTHER" id="PTHR35585:SF1">
    <property type="entry name" value="HHE DOMAIN PROTEIN (AFU_ORTHOLOGUE AFUA_4G00730)"/>
    <property type="match status" value="1"/>
</dbReference>
<dbReference type="EMBL" id="BMNI01000004">
    <property type="protein sequence ID" value="GGO90235.1"/>
    <property type="molecule type" value="Genomic_DNA"/>
</dbReference>
<dbReference type="Gene3D" id="1.20.120.520">
    <property type="entry name" value="nmb1532 protein domain like"/>
    <property type="match status" value="1"/>
</dbReference>
<organism evidence="2 3">
    <name type="scientific">Nocardioides phosphati</name>
    <dbReference type="NCBI Taxonomy" id="1867775"/>
    <lineage>
        <taxon>Bacteria</taxon>
        <taxon>Bacillati</taxon>
        <taxon>Actinomycetota</taxon>
        <taxon>Actinomycetes</taxon>
        <taxon>Propionibacteriales</taxon>
        <taxon>Nocardioidaceae</taxon>
        <taxon>Nocardioides</taxon>
    </lineage>
</organism>
<sequence length="183" mass="20414">MPTTKHVTDLLHEQHQHIQDLFDRVLAAPDGGRRQETFEELRRYLAVHETAEELVTHPIARAGVDGSTVVDDRVAEEDVLKGLLAELDDSDVDDPAFPEKLENLRVQVRQHIEYEEREEFPLIRNENDDAMQAQMARAVEAVEQVAPTRPHPTLGSGATSQLMVGPLASVVDRTKDAIAKVLG</sequence>
<keyword evidence="3" id="KW-1185">Reference proteome</keyword>
<accession>A0ABQ2NA75</accession>
<feature type="domain" description="Hemerythrin-like" evidence="1">
    <location>
        <begin position="7"/>
        <end position="123"/>
    </location>
</feature>
<dbReference type="InterPro" id="IPR012312">
    <property type="entry name" value="Hemerythrin-like"/>
</dbReference>
<dbReference type="Pfam" id="PF01814">
    <property type="entry name" value="Hemerythrin"/>
    <property type="match status" value="1"/>
</dbReference>